<dbReference type="PRINTS" id="PR00625">
    <property type="entry name" value="JDOMAIN"/>
</dbReference>
<dbReference type="InterPro" id="IPR051948">
    <property type="entry name" value="Hsp70_co-chaperone_J-domain"/>
</dbReference>
<dbReference type="PANTHER" id="PTHR44360:SF1">
    <property type="entry name" value="DNAJ HOMOLOG SUBFAMILY B MEMBER 9"/>
    <property type="match status" value="1"/>
</dbReference>
<evidence type="ECO:0000313" key="3">
    <source>
        <dbReference type="EMBL" id="AYV84392.1"/>
    </source>
</evidence>
<gene>
    <name evidence="3" type="ORF">Hyperionvirus24_14</name>
</gene>
<dbReference type="PROSITE" id="PS50076">
    <property type="entry name" value="DNAJ_2"/>
    <property type="match status" value="1"/>
</dbReference>
<keyword evidence="1" id="KW-0143">Chaperone</keyword>
<dbReference type="EMBL" id="MK072406">
    <property type="protein sequence ID" value="AYV84392.1"/>
    <property type="molecule type" value="Genomic_DNA"/>
</dbReference>
<accession>A0A3G5AB86</accession>
<organism evidence="3">
    <name type="scientific">Hyperionvirus sp</name>
    <dbReference type="NCBI Taxonomy" id="2487770"/>
    <lineage>
        <taxon>Viruses</taxon>
        <taxon>Varidnaviria</taxon>
        <taxon>Bamfordvirae</taxon>
        <taxon>Nucleocytoviricota</taxon>
        <taxon>Megaviricetes</taxon>
        <taxon>Imitervirales</taxon>
        <taxon>Mimiviridae</taxon>
        <taxon>Klosneuvirinae</taxon>
    </lineage>
</organism>
<name>A0A3G5AB86_9VIRU</name>
<feature type="domain" description="J" evidence="2">
    <location>
        <begin position="58"/>
        <end position="120"/>
    </location>
</feature>
<dbReference type="SUPFAM" id="SSF46565">
    <property type="entry name" value="Chaperone J-domain"/>
    <property type="match status" value="1"/>
</dbReference>
<dbReference type="SUPFAM" id="SSF53300">
    <property type="entry name" value="vWA-like"/>
    <property type="match status" value="1"/>
</dbReference>
<dbReference type="GO" id="GO:0036503">
    <property type="term" value="P:ERAD pathway"/>
    <property type="evidence" value="ECO:0007669"/>
    <property type="project" value="TreeGrafter"/>
</dbReference>
<dbReference type="GO" id="GO:0051787">
    <property type="term" value="F:misfolded protein binding"/>
    <property type="evidence" value="ECO:0007669"/>
    <property type="project" value="TreeGrafter"/>
</dbReference>
<protein>
    <recommendedName>
        <fullName evidence="2">J domain-containing protein</fullName>
    </recommendedName>
</protein>
<sequence length="353" mass="39686">MRAAINLSRRCLQRSFSGSPAAARKPFASCRLAARPILFKPFKGFFSASARRDNDNDLLYKILGVQPAASLADIKAAYKNLCLKYHPDVSDGKSKKFLEITKAFNFLKDPDERKLFNEMSSDDYKIFVDKWVSLFNTIEKENDYSTSNVVGFLRKSKQANIFQFDRLFVMQDISYSMNKAKVVLSAECLKNFLVSIKNVREVNVNISCYHSGQHHICANKSVEDALLLFEKKDVFPFSEETKHCYPNGLYWHLRESIKGVGGLKFPESTLFVVVTSGYDNFGHGTLSEVCREIYSAKASIVFVAVDMVDIGHLESMVKSAAFGQIVRVSSKAKFDDAYKVIGEKLLECAAISG</sequence>
<dbReference type="Gene3D" id="1.10.287.110">
    <property type="entry name" value="DnaJ domain"/>
    <property type="match status" value="1"/>
</dbReference>
<dbReference type="Pfam" id="PF00226">
    <property type="entry name" value="DnaJ"/>
    <property type="match status" value="1"/>
</dbReference>
<evidence type="ECO:0000256" key="1">
    <source>
        <dbReference type="ARBA" id="ARBA00023186"/>
    </source>
</evidence>
<dbReference type="SMART" id="SM00271">
    <property type="entry name" value="DnaJ"/>
    <property type="match status" value="1"/>
</dbReference>
<dbReference type="InterPro" id="IPR036869">
    <property type="entry name" value="J_dom_sf"/>
</dbReference>
<dbReference type="InterPro" id="IPR001623">
    <property type="entry name" value="DnaJ_domain"/>
</dbReference>
<evidence type="ECO:0000259" key="2">
    <source>
        <dbReference type="PROSITE" id="PS50076"/>
    </source>
</evidence>
<dbReference type="GO" id="GO:0051087">
    <property type="term" value="F:protein-folding chaperone binding"/>
    <property type="evidence" value="ECO:0007669"/>
    <property type="project" value="TreeGrafter"/>
</dbReference>
<proteinExistence type="predicted"/>
<dbReference type="InterPro" id="IPR036465">
    <property type="entry name" value="vWFA_dom_sf"/>
</dbReference>
<dbReference type="CDD" id="cd06257">
    <property type="entry name" value="DnaJ"/>
    <property type="match status" value="1"/>
</dbReference>
<dbReference type="PANTHER" id="PTHR44360">
    <property type="entry name" value="DNAJ HOMOLOG SUBFAMILY B MEMBER 9"/>
    <property type="match status" value="1"/>
</dbReference>
<reference evidence="3" key="1">
    <citation type="submission" date="2018-10" db="EMBL/GenBank/DDBJ databases">
        <title>Hidden diversity of soil giant viruses.</title>
        <authorList>
            <person name="Schulz F."/>
            <person name="Alteio L."/>
            <person name="Goudeau D."/>
            <person name="Ryan E.M."/>
            <person name="Malmstrom R.R."/>
            <person name="Blanchard J."/>
            <person name="Woyke T."/>
        </authorList>
    </citation>
    <scope>NUCLEOTIDE SEQUENCE</scope>
    <source>
        <strain evidence="3">HYV1</strain>
    </source>
</reference>